<gene>
    <name evidence="7" type="ORF">MNBD_GAMMA21-1592</name>
</gene>
<evidence type="ECO:0000259" key="6">
    <source>
        <dbReference type="PROSITE" id="PS51184"/>
    </source>
</evidence>
<proteinExistence type="predicted"/>
<dbReference type="InterPro" id="IPR003347">
    <property type="entry name" value="JmjC_dom"/>
</dbReference>
<dbReference type="Pfam" id="PF08007">
    <property type="entry name" value="JmjC_2"/>
    <property type="match status" value="1"/>
</dbReference>
<accession>A0A3B1A9S4</accession>
<protein>
    <recommendedName>
        <fullName evidence="6">JmjC domain-containing protein</fullName>
    </recommendedName>
</protein>
<dbReference type="Gene3D" id="3.40.366.30">
    <property type="entry name" value="50S ribosomal protein L16 arginine hydroxylase, Chain A, Domain 2"/>
    <property type="match status" value="1"/>
</dbReference>
<keyword evidence="2" id="KW-0479">Metal-binding</keyword>
<comment type="cofactor">
    <cofactor evidence="1">
        <name>Fe(2+)</name>
        <dbReference type="ChEBI" id="CHEBI:29033"/>
    </cofactor>
</comment>
<evidence type="ECO:0000256" key="2">
    <source>
        <dbReference type="ARBA" id="ARBA00022723"/>
    </source>
</evidence>
<dbReference type="Pfam" id="PF20514">
    <property type="entry name" value="WHD_ROXA"/>
    <property type="match status" value="1"/>
</dbReference>
<dbReference type="GO" id="GO:0046872">
    <property type="term" value="F:metal ion binding"/>
    <property type="evidence" value="ECO:0007669"/>
    <property type="project" value="UniProtKB-KW"/>
</dbReference>
<evidence type="ECO:0000256" key="3">
    <source>
        <dbReference type="ARBA" id="ARBA00022964"/>
    </source>
</evidence>
<sequence>MQQNDHILGDVSLPTFLQEYWQQKPLLIRNALPDYVCPISADEMAGLACESEVESRIIVEHDGDTPWQCHYGPFEESQFSHLPETHWTLLLQSCNLHIVAFSQLLERFRFIPNWRVDDVMVSYAAPGGSVGPHLDNYDVFLLQAQGIRHWDISTEDYKDADFVPDLDLKILKSFSAEKSWKLEAGDMLYLPPGVAHHGVADSDLTAEDCITVSIGFRAPNGAELATALLDEVLSQHATSSTSYAESDSASPFSSFYSDPNLDLQKNPGEISRQALENINTMVQKALNSRIQDGDWFGKYITNTGEVNEDLQSDETLSDMRQEEYLQPAGEGQQLVRNESSKLVFFISDKNAKNNNNDIHFFCNGHASYYPQDLLPIISLVCNHRYPPMGSLADMLESNDAKSFLANLINQGHLYYEQDADDNEY</sequence>
<evidence type="ECO:0000256" key="4">
    <source>
        <dbReference type="ARBA" id="ARBA00023002"/>
    </source>
</evidence>
<dbReference type="SUPFAM" id="SSF51197">
    <property type="entry name" value="Clavaminate synthase-like"/>
    <property type="match status" value="1"/>
</dbReference>
<reference evidence="7" key="1">
    <citation type="submission" date="2018-06" db="EMBL/GenBank/DDBJ databases">
        <authorList>
            <person name="Zhirakovskaya E."/>
        </authorList>
    </citation>
    <scope>NUCLEOTIDE SEQUENCE</scope>
</reference>
<dbReference type="EMBL" id="UOFR01000031">
    <property type="protein sequence ID" value="VAW94979.1"/>
    <property type="molecule type" value="Genomic_DNA"/>
</dbReference>
<feature type="domain" description="JmjC" evidence="6">
    <location>
        <begin position="100"/>
        <end position="233"/>
    </location>
</feature>
<dbReference type="GO" id="GO:0016706">
    <property type="term" value="F:2-oxoglutarate-dependent dioxygenase activity"/>
    <property type="evidence" value="ECO:0007669"/>
    <property type="project" value="TreeGrafter"/>
</dbReference>
<keyword evidence="5" id="KW-0408">Iron</keyword>
<keyword evidence="4" id="KW-0560">Oxidoreductase</keyword>
<evidence type="ECO:0000313" key="7">
    <source>
        <dbReference type="EMBL" id="VAW94979.1"/>
    </source>
</evidence>
<name>A0A3B1A9S4_9ZZZZ</name>
<keyword evidence="3" id="KW-0223">Dioxygenase</keyword>
<dbReference type="PANTHER" id="PTHR13096:SF8">
    <property type="entry name" value="RIBOSOMAL OXYGENASE 1"/>
    <property type="match status" value="1"/>
</dbReference>
<dbReference type="Gene3D" id="2.60.120.650">
    <property type="entry name" value="Cupin"/>
    <property type="match status" value="1"/>
</dbReference>
<dbReference type="PROSITE" id="PS51184">
    <property type="entry name" value="JMJC"/>
    <property type="match status" value="1"/>
</dbReference>
<dbReference type="InterPro" id="IPR046799">
    <property type="entry name" value="ROXA-like_wH"/>
</dbReference>
<dbReference type="InterPro" id="IPR039994">
    <property type="entry name" value="NO66-like"/>
</dbReference>
<dbReference type="AlphaFoldDB" id="A0A3B1A9S4"/>
<evidence type="ECO:0000256" key="1">
    <source>
        <dbReference type="ARBA" id="ARBA00001954"/>
    </source>
</evidence>
<dbReference type="PANTHER" id="PTHR13096">
    <property type="entry name" value="MINA53 MYC INDUCED NUCLEAR ANTIGEN"/>
    <property type="match status" value="1"/>
</dbReference>
<organism evidence="7">
    <name type="scientific">hydrothermal vent metagenome</name>
    <dbReference type="NCBI Taxonomy" id="652676"/>
    <lineage>
        <taxon>unclassified sequences</taxon>
        <taxon>metagenomes</taxon>
        <taxon>ecological metagenomes</taxon>
    </lineage>
</organism>
<dbReference type="SMART" id="SM00558">
    <property type="entry name" value="JmjC"/>
    <property type="match status" value="1"/>
</dbReference>
<evidence type="ECO:0000256" key="5">
    <source>
        <dbReference type="ARBA" id="ARBA00023004"/>
    </source>
</evidence>